<dbReference type="Pfam" id="PF07729">
    <property type="entry name" value="FCD"/>
    <property type="match status" value="1"/>
</dbReference>
<dbReference type="STRING" id="52560.SAMN04488082_103203"/>
<proteinExistence type="predicted"/>
<dbReference type="SMART" id="SM00895">
    <property type="entry name" value="FCD"/>
    <property type="match status" value="1"/>
</dbReference>
<dbReference type="Gene3D" id="1.20.120.530">
    <property type="entry name" value="GntR ligand-binding domain-like"/>
    <property type="match status" value="1"/>
</dbReference>
<keyword evidence="1" id="KW-0805">Transcription regulation</keyword>
<dbReference type="PANTHER" id="PTHR43537">
    <property type="entry name" value="TRANSCRIPTIONAL REGULATOR, GNTR FAMILY"/>
    <property type="match status" value="1"/>
</dbReference>
<name>A0A1I3RIU9_9BACT</name>
<dbReference type="SUPFAM" id="SSF48008">
    <property type="entry name" value="GntR ligand-binding domain-like"/>
    <property type="match status" value="1"/>
</dbReference>
<dbReference type="InterPro" id="IPR011711">
    <property type="entry name" value="GntR_C"/>
</dbReference>
<evidence type="ECO:0000256" key="2">
    <source>
        <dbReference type="ARBA" id="ARBA00023125"/>
    </source>
</evidence>
<dbReference type="SMART" id="SM00345">
    <property type="entry name" value="HTH_GNTR"/>
    <property type="match status" value="1"/>
</dbReference>
<protein>
    <submittedName>
        <fullName evidence="5">Transcriptional regulator, GntR family</fullName>
    </submittedName>
</protein>
<dbReference type="AlphaFoldDB" id="A0A1I3RIU9"/>
<evidence type="ECO:0000313" key="5">
    <source>
        <dbReference type="EMBL" id="SFJ46544.1"/>
    </source>
</evidence>
<dbReference type="InterPro" id="IPR008920">
    <property type="entry name" value="TF_FadR/GntR_C"/>
</dbReference>
<keyword evidence="3" id="KW-0804">Transcription</keyword>
<dbReference type="SUPFAM" id="SSF46785">
    <property type="entry name" value="Winged helix' DNA-binding domain"/>
    <property type="match status" value="1"/>
</dbReference>
<dbReference type="PROSITE" id="PS50949">
    <property type="entry name" value="HTH_GNTR"/>
    <property type="match status" value="1"/>
</dbReference>
<dbReference type="PRINTS" id="PR00035">
    <property type="entry name" value="HTHGNTR"/>
</dbReference>
<dbReference type="InterPro" id="IPR036388">
    <property type="entry name" value="WH-like_DNA-bd_sf"/>
</dbReference>
<dbReference type="CDD" id="cd07377">
    <property type="entry name" value="WHTH_GntR"/>
    <property type="match status" value="1"/>
</dbReference>
<dbReference type="GO" id="GO:0003700">
    <property type="term" value="F:DNA-binding transcription factor activity"/>
    <property type="evidence" value="ECO:0007669"/>
    <property type="project" value="InterPro"/>
</dbReference>
<evidence type="ECO:0000256" key="1">
    <source>
        <dbReference type="ARBA" id="ARBA00023015"/>
    </source>
</evidence>
<dbReference type="InterPro" id="IPR000524">
    <property type="entry name" value="Tscrpt_reg_HTH_GntR"/>
</dbReference>
<dbReference type="PANTHER" id="PTHR43537:SF5">
    <property type="entry name" value="UXU OPERON TRANSCRIPTIONAL REGULATOR"/>
    <property type="match status" value="1"/>
</dbReference>
<dbReference type="Gene3D" id="1.10.10.10">
    <property type="entry name" value="Winged helix-like DNA-binding domain superfamily/Winged helix DNA-binding domain"/>
    <property type="match status" value="1"/>
</dbReference>
<gene>
    <name evidence="5" type="ORF">SAMN04488082_103203</name>
</gene>
<evidence type="ECO:0000313" key="6">
    <source>
        <dbReference type="Proteomes" id="UP000198635"/>
    </source>
</evidence>
<dbReference type="Proteomes" id="UP000198635">
    <property type="component" value="Unassembled WGS sequence"/>
</dbReference>
<accession>A0A1I3RIU9</accession>
<reference evidence="6" key="1">
    <citation type="submission" date="2016-10" db="EMBL/GenBank/DDBJ databases">
        <authorList>
            <person name="Varghese N."/>
            <person name="Submissions S."/>
        </authorList>
    </citation>
    <scope>NUCLEOTIDE SEQUENCE [LARGE SCALE GENOMIC DNA]</scope>
    <source>
        <strain evidence="6">DSM 5918</strain>
    </source>
</reference>
<sequence>MASTQRPILCQKVADMLKGTSFSVGDRLPGERRLAEMFDTSRNTIREVLCNLETMGYVEIRQKSGCYLKSKDGRISWNQLRRRKSQIATRQILDTLTLVIPTLAREQASRLTTSDVDTLESATARLGEAIVNFDSTVFTRAYIAFFLALAKISANDYLILLMKELQAAAHNLEHAGTGLAEVQTGFLFEYHVELFNALKSSRADEAEKLALQCMHTFASIVLPGE</sequence>
<evidence type="ECO:0000259" key="4">
    <source>
        <dbReference type="PROSITE" id="PS50949"/>
    </source>
</evidence>
<dbReference type="EMBL" id="FORX01000003">
    <property type="protein sequence ID" value="SFJ46544.1"/>
    <property type="molecule type" value="Genomic_DNA"/>
</dbReference>
<keyword evidence="6" id="KW-1185">Reference proteome</keyword>
<dbReference type="GO" id="GO:0003677">
    <property type="term" value="F:DNA binding"/>
    <property type="evidence" value="ECO:0007669"/>
    <property type="project" value="UniProtKB-KW"/>
</dbReference>
<evidence type="ECO:0000256" key="3">
    <source>
        <dbReference type="ARBA" id="ARBA00023163"/>
    </source>
</evidence>
<dbReference type="RefSeq" id="WP_092373049.1">
    <property type="nucleotide sequence ID" value="NZ_FORX01000003.1"/>
</dbReference>
<keyword evidence="2" id="KW-0238">DNA-binding</keyword>
<feature type="domain" description="HTH gntR-type" evidence="4">
    <location>
        <begin position="3"/>
        <end position="71"/>
    </location>
</feature>
<dbReference type="Pfam" id="PF00392">
    <property type="entry name" value="GntR"/>
    <property type="match status" value="1"/>
</dbReference>
<dbReference type="InterPro" id="IPR036390">
    <property type="entry name" value="WH_DNA-bd_sf"/>
</dbReference>
<dbReference type="OrthoDB" id="5343675at2"/>
<organism evidence="5 6">
    <name type="scientific">Desulfomicrobium apsheronum</name>
    <dbReference type="NCBI Taxonomy" id="52560"/>
    <lineage>
        <taxon>Bacteria</taxon>
        <taxon>Pseudomonadati</taxon>
        <taxon>Thermodesulfobacteriota</taxon>
        <taxon>Desulfovibrionia</taxon>
        <taxon>Desulfovibrionales</taxon>
        <taxon>Desulfomicrobiaceae</taxon>
        <taxon>Desulfomicrobium</taxon>
    </lineage>
</organism>